<feature type="compositionally biased region" description="Pro residues" evidence="1">
    <location>
        <begin position="243"/>
        <end position="259"/>
    </location>
</feature>
<evidence type="ECO:0000313" key="2">
    <source>
        <dbReference type="EMBL" id="QYL17069.1"/>
    </source>
</evidence>
<feature type="compositionally biased region" description="Acidic residues" evidence="1">
    <location>
        <begin position="301"/>
        <end position="324"/>
    </location>
</feature>
<protein>
    <submittedName>
        <fullName evidence="2">DUF4226 domain-containing protein</fullName>
    </submittedName>
</protein>
<feature type="compositionally biased region" description="Pro residues" evidence="1">
    <location>
        <begin position="278"/>
        <end position="288"/>
    </location>
</feature>
<organism evidence="2 3">
    <name type="scientific">Mycolicibacterium pallens</name>
    <dbReference type="NCBI Taxonomy" id="370524"/>
    <lineage>
        <taxon>Bacteria</taxon>
        <taxon>Bacillati</taxon>
        <taxon>Actinomycetota</taxon>
        <taxon>Actinomycetes</taxon>
        <taxon>Mycobacteriales</taxon>
        <taxon>Mycobacteriaceae</taxon>
        <taxon>Mycolicibacterium</taxon>
    </lineage>
</organism>
<name>A0ABX8VGY1_9MYCO</name>
<dbReference type="RefSeq" id="WP_096309478.1">
    <property type="nucleotide sequence ID" value="NZ_BAAAVX010000002.1"/>
</dbReference>
<dbReference type="Proteomes" id="UP000825367">
    <property type="component" value="Chromosome"/>
</dbReference>
<reference evidence="2 3" key="1">
    <citation type="submission" date="2021-07" db="EMBL/GenBank/DDBJ databases">
        <title>Whole genome sequencing of non-tuberculosis mycobacteria type-strains.</title>
        <authorList>
            <person name="Igarashi Y."/>
            <person name="Osugi A."/>
            <person name="Mitarai S."/>
        </authorList>
    </citation>
    <scope>NUCLEOTIDE SEQUENCE [LARGE SCALE GENOMIC DNA]</scope>
    <source>
        <strain evidence="2 3">JCM 16370</strain>
    </source>
</reference>
<feature type="region of interest" description="Disordered" evidence="1">
    <location>
        <begin position="435"/>
        <end position="477"/>
    </location>
</feature>
<feature type="compositionally biased region" description="Low complexity" evidence="1">
    <location>
        <begin position="206"/>
        <end position="242"/>
    </location>
</feature>
<dbReference type="EMBL" id="CP080333">
    <property type="protein sequence ID" value="QYL17069.1"/>
    <property type="molecule type" value="Genomic_DNA"/>
</dbReference>
<keyword evidence="3" id="KW-1185">Reference proteome</keyword>
<proteinExistence type="predicted"/>
<feature type="compositionally biased region" description="Polar residues" evidence="1">
    <location>
        <begin position="289"/>
        <end position="299"/>
    </location>
</feature>
<evidence type="ECO:0000256" key="1">
    <source>
        <dbReference type="SAM" id="MobiDB-lite"/>
    </source>
</evidence>
<accession>A0ABX8VGY1</accession>
<dbReference type="Pfam" id="PF10774">
    <property type="entry name" value="DUF4226"/>
    <property type="match status" value="1"/>
</dbReference>
<evidence type="ECO:0000313" key="3">
    <source>
        <dbReference type="Proteomes" id="UP000825367"/>
    </source>
</evidence>
<feature type="region of interest" description="Disordered" evidence="1">
    <location>
        <begin position="190"/>
        <end position="350"/>
    </location>
</feature>
<sequence>MASYQDLLDAIARVGTVTGDSRAWLTGLSDADLATITSPVSIVAPSAIDNVVAKIRAQHGSVFDPSPAAQSQTPGEGQAAEAIRTAETSLAHQNSTSAQLDLQVITAVLNAHATHAAGRDALDGLQRDIEAAVATRTDLDTPAGARAFQRYLIDKLRDIKTVVETAGLDATSKAALAAALASLYVGATPETASEPDRKSAEPKATQSSPPEQSVPSEPLAMPADLGPDPFADALLPDDFAAPPGDPAPPAQPLPAPMIPPMTGIPAMGGGSAGGVPAGPAPVPAPLDTPTPSRLPSGDNSDLLDEPLPDEQSDAVLPEPDDEGDTAAGEPDAPPADEPTVVNLPNGETVTAPTPQLAAAITAAVGGTPIAEAFRQQGITIPPPGTAVSQPVDAARVLPGDIGILTDRHALALGNGKAVFNNQIQPIASVSGPSFLGWEHPPEPGDETKTQGSAHKEQADQPAPTRPAVTAGPPAIGE</sequence>
<dbReference type="InterPro" id="IPR019710">
    <property type="entry name" value="DUF4226"/>
</dbReference>
<feature type="compositionally biased region" description="Gly residues" evidence="1">
    <location>
        <begin position="266"/>
        <end position="276"/>
    </location>
</feature>
<feature type="compositionally biased region" description="Basic and acidic residues" evidence="1">
    <location>
        <begin position="439"/>
        <end position="458"/>
    </location>
</feature>
<gene>
    <name evidence="2" type="ORF">K0O64_00270</name>
</gene>